<dbReference type="Gene3D" id="1.20.1250.20">
    <property type="entry name" value="MFS general substrate transporter like domains"/>
    <property type="match status" value="1"/>
</dbReference>
<gene>
    <name evidence="3" type="ORF">L596_019794</name>
</gene>
<feature type="transmembrane region" description="Helical" evidence="2">
    <location>
        <begin position="7"/>
        <end position="26"/>
    </location>
</feature>
<reference evidence="3 4" key="2">
    <citation type="journal article" date="2019" name="G3 (Bethesda)">
        <title>Hybrid Assembly of the Genome of the Entomopathogenic Nematode Steinernema carpocapsae Identifies the X-Chromosome.</title>
        <authorList>
            <person name="Serra L."/>
            <person name="Macchietto M."/>
            <person name="Macias-Munoz A."/>
            <person name="McGill C.J."/>
            <person name="Rodriguez I.M."/>
            <person name="Rodriguez B."/>
            <person name="Murad R."/>
            <person name="Mortazavi A."/>
        </authorList>
    </citation>
    <scope>NUCLEOTIDE SEQUENCE [LARGE SCALE GENOMIC DNA]</scope>
    <source>
        <strain evidence="3 4">ALL</strain>
    </source>
</reference>
<keyword evidence="4" id="KW-1185">Reference proteome</keyword>
<feature type="transmembrane region" description="Helical" evidence="2">
    <location>
        <begin position="74"/>
        <end position="96"/>
    </location>
</feature>
<dbReference type="PANTHER" id="PTHR11388:SF76">
    <property type="entry name" value="SOLUTE CARRIER ORGANIC ANION TRANSPORTER FAMILY MEMBER"/>
    <property type="match status" value="1"/>
</dbReference>
<dbReference type="PANTHER" id="PTHR11388">
    <property type="entry name" value="ORGANIC ANION TRANSPORTER"/>
    <property type="match status" value="1"/>
</dbReference>
<dbReference type="STRING" id="34508.A0A4V6A0P9"/>
<dbReference type="OrthoDB" id="5062115at2759"/>
<evidence type="ECO:0000313" key="3">
    <source>
        <dbReference type="EMBL" id="TKR72325.1"/>
    </source>
</evidence>
<dbReference type="Pfam" id="PF03137">
    <property type="entry name" value="OATP"/>
    <property type="match status" value="1"/>
</dbReference>
<keyword evidence="2" id="KW-0472">Membrane</keyword>
<name>A0A4V6A0P9_STECR</name>
<accession>A0A4V6A0P9</accession>
<dbReference type="SUPFAM" id="SSF103473">
    <property type="entry name" value="MFS general substrate transporter"/>
    <property type="match status" value="1"/>
</dbReference>
<dbReference type="Proteomes" id="UP000298663">
    <property type="component" value="Unassembled WGS sequence"/>
</dbReference>
<dbReference type="InterPro" id="IPR036259">
    <property type="entry name" value="MFS_trans_sf"/>
</dbReference>
<evidence type="ECO:0000256" key="2">
    <source>
        <dbReference type="SAM" id="Phobius"/>
    </source>
</evidence>
<evidence type="ECO:0000256" key="1">
    <source>
        <dbReference type="ARBA" id="ARBA00023157"/>
    </source>
</evidence>
<evidence type="ECO:0008006" key="5">
    <source>
        <dbReference type="Google" id="ProtNLM"/>
    </source>
</evidence>
<keyword evidence="2" id="KW-0812">Transmembrane</keyword>
<organism evidence="3 4">
    <name type="scientific">Steinernema carpocapsae</name>
    <name type="common">Entomopathogenic nematode</name>
    <dbReference type="NCBI Taxonomy" id="34508"/>
    <lineage>
        <taxon>Eukaryota</taxon>
        <taxon>Metazoa</taxon>
        <taxon>Ecdysozoa</taxon>
        <taxon>Nematoda</taxon>
        <taxon>Chromadorea</taxon>
        <taxon>Rhabditida</taxon>
        <taxon>Tylenchina</taxon>
        <taxon>Panagrolaimomorpha</taxon>
        <taxon>Strongyloidoidea</taxon>
        <taxon>Steinernematidae</taxon>
        <taxon>Steinernema</taxon>
    </lineage>
</organism>
<dbReference type="GO" id="GO:0015347">
    <property type="term" value="F:sodium-independent organic anion transmembrane transporter activity"/>
    <property type="evidence" value="ECO:0007669"/>
    <property type="project" value="TreeGrafter"/>
</dbReference>
<protein>
    <recommendedName>
        <fullName evidence="5">Major facilitator superfamily (MFS) profile domain-containing protein</fullName>
    </recommendedName>
</protein>
<comment type="caution">
    <text evidence="3">The sequence shown here is derived from an EMBL/GenBank/DDBJ whole genome shotgun (WGS) entry which is preliminary data.</text>
</comment>
<dbReference type="InterPro" id="IPR004156">
    <property type="entry name" value="OATP"/>
</dbReference>
<evidence type="ECO:0000313" key="4">
    <source>
        <dbReference type="Proteomes" id="UP000298663"/>
    </source>
</evidence>
<reference evidence="3 4" key="1">
    <citation type="journal article" date="2015" name="Genome Biol.">
        <title>Comparative genomics of Steinernema reveals deeply conserved gene regulatory networks.</title>
        <authorList>
            <person name="Dillman A.R."/>
            <person name="Macchietto M."/>
            <person name="Porter C.F."/>
            <person name="Rogers A."/>
            <person name="Williams B."/>
            <person name="Antoshechkin I."/>
            <person name="Lee M.M."/>
            <person name="Goodwin Z."/>
            <person name="Lu X."/>
            <person name="Lewis E.E."/>
            <person name="Goodrich-Blair H."/>
            <person name="Stock S.P."/>
            <person name="Adams B.J."/>
            <person name="Sternberg P.W."/>
            <person name="Mortazavi A."/>
        </authorList>
    </citation>
    <scope>NUCLEOTIDE SEQUENCE [LARGE SCALE GENOMIC DNA]</scope>
    <source>
        <strain evidence="3 4">ALL</strain>
    </source>
</reference>
<dbReference type="GO" id="GO:0043252">
    <property type="term" value="P:sodium-independent organic anion transport"/>
    <property type="evidence" value="ECO:0007669"/>
    <property type="project" value="TreeGrafter"/>
</dbReference>
<feature type="transmembrane region" description="Helical" evidence="2">
    <location>
        <begin position="46"/>
        <end position="67"/>
    </location>
</feature>
<dbReference type="AlphaFoldDB" id="A0A4V6A0P9"/>
<dbReference type="EMBL" id="AZBU02000006">
    <property type="protein sequence ID" value="TKR72325.1"/>
    <property type="molecule type" value="Genomic_DNA"/>
</dbReference>
<sequence>MVDRLSVFILVFAVVYFLEAIGGTYMVSAIQSIERQFQIPSKLTGFMVSASDIGYIPTVIFISYFGSRGNRAKWIGAGTFLIACCHILISTPNFIFPVEPPALNLTKLQTSLLPPRALLQPNVSLNALMNYPPIKDRIPFVVREKLLEKVTGLKNQNEKQRFARSIIGELVDDNRNKTSHPEYGLYTIDEALLSEINNRIAMILNGSKGDEALLHLLTKYAITE</sequence>
<keyword evidence="2" id="KW-1133">Transmembrane helix</keyword>
<proteinExistence type="predicted"/>
<dbReference type="GO" id="GO:0016323">
    <property type="term" value="C:basolateral plasma membrane"/>
    <property type="evidence" value="ECO:0007669"/>
    <property type="project" value="TreeGrafter"/>
</dbReference>
<keyword evidence="1" id="KW-1015">Disulfide bond</keyword>